<name>A0A443QPS1_9ACAR</name>
<evidence type="ECO:0000313" key="3">
    <source>
        <dbReference type="EMBL" id="RWS04939.1"/>
    </source>
</evidence>
<organism evidence="3 4">
    <name type="scientific">Dinothrombium tinctorium</name>
    <dbReference type="NCBI Taxonomy" id="1965070"/>
    <lineage>
        <taxon>Eukaryota</taxon>
        <taxon>Metazoa</taxon>
        <taxon>Ecdysozoa</taxon>
        <taxon>Arthropoda</taxon>
        <taxon>Chelicerata</taxon>
        <taxon>Arachnida</taxon>
        <taxon>Acari</taxon>
        <taxon>Acariformes</taxon>
        <taxon>Trombidiformes</taxon>
        <taxon>Prostigmata</taxon>
        <taxon>Anystina</taxon>
        <taxon>Parasitengona</taxon>
        <taxon>Trombidioidea</taxon>
        <taxon>Trombidiidae</taxon>
        <taxon>Dinothrombium</taxon>
    </lineage>
</organism>
<keyword evidence="2" id="KW-0472">Membrane</keyword>
<dbReference type="PANTHER" id="PTHR15868:SF0">
    <property type="entry name" value="SIMILAR TO RIKEN CDNA 6430571L13 GENE_ SIMILAR TO G20 PROTEIN"/>
    <property type="match status" value="1"/>
</dbReference>
<feature type="compositionally biased region" description="Polar residues" evidence="1">
    <location>
        <begin position="191"/>
        <end position="203"/>
    </location>
</feature>
<dbReference type="Proteomes" id="UP000285301">
    <property type="component" value="Unassembled WGS sequence"/>
</dbReference>
<gene>
    <name evidence="3" type="ORF">B4U79_12848</name>
</gene>
<comment type="caution">
    <text evidence="3">The sequence shown here is derived from an EMBL/GenBank/DDBJ whole genome shotgun (WGS) entry which is preliminary data.</text>
</comment>
<dbReference type="STRING" id="1965070.A0A443QPS1"/>
<reference evidence="3 4" key="1">
    <citation type="journal article" date="2018" name="Gigascience">
        <title>Genomes of trombidid mites reveal novel predicted allergens and laterally-transferred genes associated with secondary metabolism.</title>
        <authorList>
            <person name="Dong X."/>
            <person name="Chaisiri K."/>
            <person name="Xia D."/>
            <person name="Armstrong S.D."/>
            <person name="Fang Y."/>
            <person name="Donnelly M.J."/>
            <person name="Kadowaki T."/>
            <person name="McGarry J.W."/>
            <person name="Darby A.C."/>
            <person name="Makepeace B.L."/>
        </authorList>
    </citation>
    <scope>NUCLEOTIDE SEQUENCE [LARGE SCALE GENOMIC DNA]</scope>
    <source>
        <strain evidence="3">UoL-WK</strain>
    </source>
</reference>
<dbReference type="EMBL" id="NCKU01005165">
    <property type="protein sequence ID" value="RWS04939.1"/>
    <property type="molecule type" value="Genomic_DNA"/>
</dbReference>
<dbReference type="AlphaFoldDB" id="A0A443QPS1"/>
<keyword evidence="2" id="KW-1133">Transmembrane helix</keyword>
<dbReference type="InterPro" id="IPR042351">
    <property type="entry name" value="C3orf18-like"/>
</dbReference>
<evidence type="ECO:0000256" key="2">
    <source>
        <dbReference type="SAM" id="Phobius"/>
    </source>
</evidence>
<accession>A0A443QPS1</accession>
<feature type="region of interest" description="Disordered" evidence="1">
    <location>
        <begin position="191"/>
        <end position="218"/>
    </location>
</feature>
<sequence>MNAFNATAEDIGSNNSTTMTTVETITTLVNRSIPATTTAATNVTQLLSTEVSANLSLPMAAMNESLIESGKNSVNNSRLPLNNTIFVKHLEHHDSSSFFLETVIFPLILVGVLCLIVGIALYAIKKNRLEKLRHHLMPVYNFDPSEDGEDWETELLDDNLAKTQASYANVPSTATLKLDTGLTGGLNVKNASGLGTKSSNNNASRRSPTPSSGLLSSRSASNILYTNEKPIV</sequence>
<evidence type="ECO:0000256" key="1">
    <source>
        <dbReference type="SAM" id="MobiDB-lite"/>
    </source>
</evidence>
<evidence type="ECO:0000313" key="4">
    <source>
        <dbReference type="Proteomes" id="UP000285301"/>
    </source>
</evidence>
<feature type="transmembrane region" description="Helical" evidence="2">
    <location>
        <begin position="103"/>
        <end position="124"/>
    </location>
</feature>
<protein>
    <submittedName>
        <fullName evidence="3">Uncharacterized protein</fullName>
    </submittedName>
</protein>
<dbReference type="PANTHER" id="PTHR15868">
    <property type="entry name" value="SIMILAR TO RIKEN CDNA 6430571L13 GENE, SIMILAR TO G20 PROTEIN"/>
    <property type="match status" value="1"/>
</dbReference>
<feature type="compositionally biased region" description="Low complexity" evidence="1">
    <location>
        <begin position="204"/>
        <end position="218"/>
    </location>
</feature>
<dbReference type="OrthoDB" id="6516746at2759"/>
<proteinExistence type="predicted"/>
<keyword evidence="4" id="KW-1185">Reference proteome</keyword>
<keyword evidence="2" id="KW-0812">Transmembrane</keyword>